<dbReference type="EMBL" id="JABFAC010000004">
    <property type="protein sequence ID" value="MBA0611649.1"/>
    <property type="molecule type" value="Genomic_DNA"/>
</dbReference>
<comment type="caution">
    <text evidence="1">The sequence shown here is derived from an EMBL/GenBank/DDBJ whole genome shotgun (WGS) entry which is preliminary data.</text>
</comment>
<name>A0A7J8RCU6_GOSDV</name>
<gene>
    <name evidence="1" type="ORF">Godav_012321</name>
</gene>
<keyword evidence="2" id="KW-1185">Reference proteome</keyword>
<organism evidence="1 2">
    <name type="scientific">Gossypium davidsonii</name>
    <name type="common">Davidson's cotton</name>
    <name type="synonym">Gossypium klotzschianum subsp. davidsonii</name>
    <dbReference type="NCBI Taxonomy" id="34287"/>
    <lineage>
        <taxon>Eukaryota</taxon>
        <taxon>Viridiplantae</taxon>
        <taxon>Streptophyta</taxon>
        <taxon>Embryophyta</taxon>
        <taxon>Tracheophyta</taxon>
        <taxon>Spermatophyta</taxon>
        <taxon>Magnoliopsida</taxon>
        <taxon>eudicotyledons</taxon>
        <taxon>Gunneridae</taxon>
        <taxon>Pentapetalae</taxon>
        <taxon>rosids</taxon>
        <taxon>malvids</taxon>
        <taxon>Malvales</taxon>
        <taxon>Malvaceae</taxon>
        <taxon>Malvoideae</taxon>
        <taxon>Gossypium</taxon>
    </lineage>
</organism>
<accession>A0A7J8RCU6</accession>
<sequence length="44" mass="5317">MASDNCHAAFDVYWEDEDFFYRCNWIAKDNGIYLKNIPEGYDEF</sequence>
<protein>
    <submittedName>
        <fullName evidence="1">Uncharacterized protein</fullName>
    </submittedName>
</protein>
<feature type="non-terminal residue" evidence="1">
    <location>
        <position position="44"/>
    </location>
</feature>
<dbReference type="Proteomes" id="UP000593561">
    <property type="component" value="Unassembled WGS sequence"/>
</dbReference>
<dbReference type="AlphaFoldDB" id="A0A7J8RCU6"/>
<evidence type="ECO:0000313" key="2">
    <source>
        <dbReference type="Proteomes" id="UP000593561"/>
    </source>
</evidence>
<proteinExistence type="predicted"/>
<reference evidence="1 2" key="1">
    <citation type="journal article" date="2019" name="Genome Biol. Evol.">
        <title>Insights into the evolution of the New World diploid cottons (Gossypium, subgenus Houzingenia) based on genome sequencing.</title>
        <authorList>
            <person name="Grover C.E."/>
            <person name="Arick M.A. 2nd"/>
            <person name="Thrash A."/>
            <person name="Conover J.L."/>
            <person name="Sanders W.S."/>
            <person name="Peterson D.G."/>
            <person name="Frelichowski J.E."/>
            <person name="Scheffler J.A."/>
            <person name="Scheffler B.E."/>
            <person name="Wendel J.F."/>
        </authorList>
    </citation>
    <scope>NUCLEOTIDE SEQUENCE [LARGE SCALE GENOMIC DNA]</scope>
    <source>
        <strain evidence="1">27</strain>
        <tissue evidence="1">Leaf</tissue>
    </source>
</reference>
<evidence type="ECO:0000313" key="1">
    <source>
        <dbReference type="EMBL" id="MBA0611649.1"/>
    </source>
</evidence>